<keyword evidence="4" id="KW-0804">Transcription</keyword>
<evidence type="ECO:0000259" key="5">
    <source>
        <dbReference type="PROSITE" id="PS50931"/>
    </source>
</evidence>
<dbReference type="InterPro" id="IPR005119">
    <property type="entry name" value="LysR_subst-bd"/>
</dbReference>
<dbReference type="RefSeq" id="WP_088419205.1">
    <property type="nucleotide sequence ID" value="NZ_NJBA01000006.1"/>
</dbReference>
<keyword evidence="2" id="KW-0805">Transcription regulation</keyword>
<dbReference type="InterPro" id="IPR058163">
    <property type="entry name" value="LysR-type_TF_proteobact-type"/>
</dbReference>
<dbReference type="STRING" id="46680.GCA_000807755_00912"/>
<sequence length="301" mass="32613">MDDRLDGIATFVQVVDAGSFAVAAERLNLTRSAVGKAIARLEARLGVRLLQRTTRSQNLTDDGQVFYDSCVRALAELDAAHTALEGGRLEPRGRLRVSVPISFGHLCVAPLMLALARQYPSLKIDLSFTDRRVDLVEEGVDLAVRIGPLSDSATLAARKLGVQYTGIGAAPSYIAEHGMPDHLDDLVGHASISYSVAGVTSPWDMRDDDGYARRIEMDPQLSMDDLQAITAAAIAGFGLARLPTWLLARHVKRGELVVVKGRCRLPPLDIHAVWPKTRYMPSKIRCAIDALVAGIPTLLAD</sequence>
<dbReference type="InterPro" id="IPR036390">
    <property type="entry name" value="WH_DNA-bd_sf"/>
</dbReference>
<evidence type="ECO:0000313" key="6">
    <source>
        <dbReference type="EMBL" id="OWP49339.1"/>
    </source>
</evidence>
<dbReference type="GO" id="GO:0006351">
    <property type="term" value="P:DNA-templated transcription"/>
    <property type="evidence" value="ECO:0007669"/>
    <property type="project" value="TreeGrafter"/>
</dbReference>
<dbReference type="CDD" id="cd08475">
    <property type="entry name" value="PBP2_CrgA_like_6"/>
    <property type="match status" value="1"/>
</dbReference>
<comment type="caution">
    <text evidence="6">The sequence shown here is derived from an EMBL/GenBank/DDBJ whole genome shotgun (WGS) entry which is preliminary data.</text>
</comment>
<dbReference type="InterPro" id="IPR000847">
    <property type="entry name" value="LysR_HTH_N"/>
</dbReference>
<dbReference type="GO" id="GO:0043565">
    <property type="term" value="F:sequence-specific DNA binding"/>
    <property type="evidence" value="ECO:0007669"/>
    <property type="project" value="TreeGrafter"/>
</dbReference>
<accession>A0A2D0ACF5</accession>
<name>A0A2D0ACF5_PSENT</name>
<dbReference type="PANTHER" id="PTHR30537:SF30">
    <property type="entry name" value="TRANSCRIPTIONAL REGULATOR-RELATED"/>
    <property type="match status" value="1"/>
</dbReference>
<evidence type="ECO:0000313" key="7">
    <source>
        <dbReference type="Proteomes" id="UP000198145"/>
    </source>
</evidence>
<dbReference type="InterPro" id="IPR036388">
    <property type="entry name" value="WH-like_DNA-bd_sf"/>
</dbReference>
<reference evidence="6 7" key="1">
    <citation type="submission" date="2017-06" db="EMBL/GenBank/DDBJ databases">
        <title>Draft genome of Pseudomonas nitroreducens DF05.</title>
        <authorList>
            <person name="Iyer R."/>
        </authorList>
    </citation>
    <scope>NUCLEOTIDE SEQUENCE [LARGE SCALE GENOMIC DNA]</scope>
    <source>
        <strain evidence="6 7">DF05</strain>
    </source>
</reference>
<gene>
    <name evidence="6" type="ORF">CEG18_17390</name>
</gene>
<evidence type="ECO:0000256" key="3">
    <source>
        <dbReference type="ARBA" id="ARBA00023125"/>
    </source>
</evidence>
<dbReference type="SUPFAM" id="SSF53850">
    <property type="entry name" value="Periplasmic binding protein-like II"/>
    <property type="match status" value="1"/>
</dbReference>
<proteinExistence type="inferred from homology"/>
<dbReference type="FunFam" id="1.10.10.10:FF:000001">
    <property type="entry name" value="LysR family transcriptional regulator"/>
    <property type="match status" value="1"/>
</dbReference>
<dbReference type="Gene3D" id="3.40.190.290">
    <property type="match status" value="1"/>
</dbReference>
<dbReference type="eggNOG" id="COG0583">
    <property type="taxonomic scope" value="Bacteria"/>
</dbReference>
<evidence type="ECO:0000256" key="2">
    <source>
        <dbReference type="ARBA" id="ARBA00023015"/>
    </source>
</evidence>
<comment type="similarity">
    <text evidence="1">Belongs to the LysR transcriptional regulatory family.</text>
</comment>
<dbReference type="GO" id="GO:0003700">
    <property type="term" value="F:DNA-binding transcription factor activity"/>
    <property type="evidence" value="ECO:0007669"/>
    <property type="project" value="InterPro"/>
</dbReference>
<keyword evidence="3" id="KW-0238">DNA-binding</keyword>
<dbReference type="Proteomes" id="UP000198145">
    <property type="component" value="Unassembled WGS sequence"/>
</dbReference>
<dbReference type="PANTHER" id="PTHR30537">
    <property type="entry name" value="HTH-TYPE TRANSCRIPTIONAL REGULATOR"/>
    <property type="match status" value="1"/>
</dbReference>
<dbReference type="PROSITE" id="PS50931">
    <property type="entry name" value="HTH_LYSR"/>
    <property type="match status" value="1"/>
</dbReference>
<dbReference type="EMBL" id="NJBA01000006">
    <property type="protein sequence ID" value="OWP49339.1"/>
    <property type="molecule type" value="Genomic_DNA"/>
</dbReference>
<feature type="domain" description="HTH lysR-type" evidence="5">
    <location>
        <begin position="1"/>
        <end position="60"/>
    </location>
</feature>
<dbReference type="Pfam" id="PF00126">
    <property type="entry name" value="HTH_1"/>
    <property type="match status" value="1"/>
</dbReference>
<dbReference type="SUPFAM" id="SSF46785">
    <property type="entry name" value="Winged helix' DNA-binding domain"/>
    <property type="match status" value="1"/>
</dbReference>
<evidence type="ECO:0000256" key="4">
    <source>
        <dbReference type="ARBA" id="ARBA00023163"/>
    </source>
</evidence>
<dbReference type="Gene3D" id="1.10.10.10">
    <property type="entry name" value="Winged helix-like DNA-binding domain superfamily/Winged helix DNA-binding domain"/>
    <property type="match status" value="1"/>
</dbReference>
<evidence type="ECO:0000256" key="1">
    <source>
        <dbReference type="ARBA" id="ARBA00009437"/>
    </source>
</evidence>
<dbReference type="PRINTS" id="PR00039">
    <property type="entry name" value="HTHLYSR"/>
</dbReference>
<dbReference type="AlphaFoldDB" id="A0A2D0ACF5"/>
<dbReference type="Pfam" id="PF03466">
    <property type="entry name" value="LysR_substrate"/>
    <property type="match status" value="1"/>
</dbReference>
<organism evidence="6 7">
    <name type="scientific">Pseudomonas nitroreducens</name>
    <dbReference type="NCBI Taxonomy" id="46680"/>
    <lineage>
        <taxon>Bacteria</taxon>
        <taxon>Pseudomonadati</taxon>
        <taxon>Pseudomonadota</taxon>
        <taxon>Gammaproteobacteria</taxon>
        <taxon>Pseudomonadales</taxon>
        <taxon>Pseudomonadaceae</taxon>
        <taxon>Pseudomonas</taxon>
    </lineage>
</organism>
<protein>
    <submittedName>
        <fullName evidence="6">LysR family transcriptional regulator</fullName>
    </submittedName>
</protein>